<evidence type="ECO:0000256" key="3">
    <source>
        <dbReference type="ARBA" id="ARBA00022989"/>
    </source>
</evidence>
<keyword evidence="4 5" id="KW-0472">Membrane</keyword>
<dbReference type="Proteomes" id="UP000759443">
    <property type="component" value="Unassembled WGS sequence"/>
</dbReference>
<feature type="transmembrane region" description="Helical" evidence="5">
    <location>
        <begin position="88"/>
        <end position="109"/>
    </location>
</feature>
<dbReference type="EMBL" id="JAGGJU010000005">
    <property type="protein sequence ID" value="MBP1850784.1"/>
    <property type="molecule type" value="Genomic_DNA"/>
</dbReference>
<keyword evidence="2 5" id="KW-0812">Transmembrane</keyword>
<evidence type="ECO:0000256" key="1">
    <source>
        <dbReference type="ARBA" id="ARBA00004141"/>
    </source>
</evidence>
<feature type="domain" description="EamA" evidence="6">
    <location>
        <begin position="12"/>
        <end position="136"/>
    </location>
</feature>
<evidence type="ECO:0000256" key="2">
    <source>
        <dbReference type="ARBA" id="ARBA00022692"/>
    </source>
</evidence>
<feature type="transmembrane region" description="Helical" evidence="5">
    <location>
        <begin position="147"/>
        <end position="168"/>
    </location>
</feature>
<evidence type="ECO:0000313" key="7">
    <source>
        <dbReference type="EMBL" id="MBP1850784.1"/>
    </source>
</evidence>
<accession>A0ABS4DYL6</accession>
<dbReference type="InterPro" id="IPR037185">
    <property type="entry name" value="EmrE-like"/>
</dbReference>
<dbReference type="PANTHER" id="PTHR32322">
    <property type="entry name" value="INNER MEMBRANE TRANSPORTER"/>
    <property type="match status" value="1"/>
</dbReference>
<organism evidence="7 8">
    <name type="scientific">Rhizobium halophytocola</name>
    <dbReference type="NCBI Taxonomy" id="735519"/>
    <lineage>
        <taxon>Bacteria</taxon>
        <taxon>Pseudomonadati</taxon>
        <taxon>Pseudomonadota</taxon>
        <taxon>Alphaproteobacteria</taxon>
        <taxon>Hyphomicrobiales</taxon>
        <taxon>Rhizobiaceae</taxon>
        <taxon>Rhizobium/Agrobacterium group</taxon>
        <taxon>Rhizobium</taxon>
    </lineage>
</organism>
<feature type="transmembrane region" description="Helical" evidence="5">
    <location>
        <begin position="7"/>
        <end position="24"/>
    </location>
</feature>
<dbReference type="InterPro" id="IPR000620">
    <property type="entry name" value="EamA_dom"/>
</dbReference>
<dbReference type="RefSeq" id="WP_209944846.1">
    <property type="nucleotide sequence ID" value="NZ_JAGGJU010000005.1"/>
</dbReference>
<sequence>MQPRDIAAYSFLAVAWGLSFLLLLKVVEAFGWIGAVTFRCFIAGAILLVVARLLRKRLIFSARWFHFAAVGATTVAGQLIGLSYSAPLIGTAMSAIFVAAIPMFSMLIGQIWGLERITRPRLFGILTGATGIIMLVGFPAVPVDKTFILGCIGMIFSTFSAALGSNYASRHLNTVGSFEVTIGAFLFGGLLTLPLLAFVPVPGWPRPVDYLYLVALAGLMSALTYVIYFALVTRIGATRAISVEFSVTVVAVAVGAGLLGEKLSVLQYGGAAVIILGCAIVLGLMPPPWRRLA</sequence>
<feature type="transmembrane region" description="Helical" evidence="5">
    <location>
        <begin position="210"/>
        <end position="231"/>
    </location>
</feature>
<evidence type="ECO:0000313" key="8">
    <source>
        <dbReference type="Proteomes" id="UP000759443"/>
    </source>
</evidence>
<proteinExistence type="predicted"/>
<dbReference type="PANTHER" id="PTHR32322:SF9">
    <property type="entry name" value="AMINO-ACID METABOLITE EFFLUX PUMP-RELATED"/>
    <property type="match status" value="1"/>
</dbReference>
<keyword evidence="3 5" id="KW-1133">Transmembrane helix</keyword>
<gene>
    <name evidence="7" type="ORF">J2Z17_002221</name>
</gene>
<dbReference type="SUPFAM" id="SSF103481">
    <property type="entry name" value="Multidrug resistance efflux transporter EmrE"/>
    <property type="match status" value="2"/>
</dbReference>
<feature type="transmembrane region" description="Helical" evidence="5">
    <location>
        <begin position="30"/>
        <end position="51"/>
    </location>
</feature>
<dbReference type="Pfam" id="PF00892">
    <property type="entry name" value="EamA"/>
    <property type="match status" value="2"/>
</dbReference>
<comment type="caution">
    <text evidence="7">The sequence shown here is derived from an EMBL/GenBank/DDBJ whole genome shotgun (WGS) entry which is preliminary data.</text>
</comment>
<comment type="subcellular location">
    <subcellularLocation>
        <location evidence="1">Membrane</location>
        <topology evidence="1">Multi-pass membrane protein</topology>
    </subcellularLocation>
</comment>
<dbReference type="InterPro" id="IPR050638">
    <property type="entry name" value="AA-Vitamin_Transporters"/>
</dbReference>
<keyword evidence="8" id="KW-1185">Reference proteome</keyword>
<feature type="transmembrane region" description="Helical" evidence="5">
    <location>
        <begin position="243"/>
        <end position="260"/>
    </location>
</feature>
<feature type="transmembrane region" description="Helical" evidence="5">
    <location>
        <begin position="180"/>
        <end position="198"/>
    </location>
</feature>
<evidence type="ECO:0000259" key="6">
    <source>
        <dbReference type="Pfam" id="PF00892"/>
    </source>
</evidence>
<reference evidence="7 8" key="1">
    <citation type="submission" date="2021-03" db="EMBL/GenBank/DDBJ databases">
        <title>Genomic Encyclopedia of Type Strains, Phase IV (KMG-IV): sequencing the most valuable type-strain genomes for metagenomic binning, comparative biology and taxonomic classification.</title>
        <authorList>
            <person name="Goeker M."/>
        </authorList>
    </citation>
    <scope>NUCLEOTIDE SEQUENCE [LARGE SCALE GENOMIC DNA]</scope>
    <source>
        <strain evidence="7 8">DSM 21600</strain>
    </source>
</reference>
<evidence type="ECO:0000256" key="5">
    <source>
        <dbReference type="SAM" id="Phobius"/>
    </source>
</evidence>
<protein>
    <submittedName>
        <fullName evidence="7">Drug/metabolite transporter (DMT)-like permease</fullName>
    </submittedName>
</protein>
<name>A0ABS4DYL6_9HYPH</name>
<feature type="transmembrane region" description="Helical" evidence="5">
    <location>
        <begin position="121"/>
        <end position="141"/>
    </location>
</feature>
<feature type="domain" description="EamA" evidence="6">
    <location>
        <begin position="149"/>
        <end position="282"/>
    </location>
</feature>
<feature type="transmembrane region" description="Helical" evidence="5">
    <location>
        <begin position="63"/>
        <end position="82"/>
    </location>
</feature>
<evidence type="ECO:0000256" key="4">
    <source>
        <dbReference type="ARBA" id="ARBA00023136"/>
    </source>
</evidence>
<feature type="transmembrane region" description="Helical" evidence="5">
    <location>
        <begin position="266"/>
        <end position="285"/>
    </location>
</feature>